<reference evidence="3 4" key="1">
    <citation type="submission" date="2016-03" db="EMBL/GenBank/DDBJ databases">
        <title>Pediococcus and Lactobacillus from brewery environment - whole genome sequencing and assembly.</title>
        <authorList>
            <person name="Behr J."/>
            <person name="Geissler A.J."/>
            <person name="Vogel R.F."/>
        </authorList>
    </citation>
    <scope>NUCLEOTIDE SEQUENCE [LARGE SCALE GENOMIC DNA]</scope>
    <source>
        <strain evidence="3 4">TMW 1.1995</strain>
    </source>
</reference>
<keyword evidence="4" id="KW-1185">Reference proteome</keyword>
<keyword evidence="2" id="KW-1133">Transmembrane helix</keyword>
<keyword evidence="2" id="KW-0472">Membrane</keyword>
<dbReference type="AlphaFoldDB" id="A0A1B2IZC0"/>
<protein>
    <submittedName>
        <fullName evidence="3">Uncharacterized protein</fullName>
    </submittedName>
</protein>
<sequence>MKMEQKPTLTEIPGLGIYVSVGLGATFYFLELVSTRGQRTTHKCLNLVFMPELAYTQLSIKTRTRFGNLTKKDQLKKHQDPRPNPFQDIGLGSF</sequence>
<organism evidence="3 4">
    <name type="scientific">Secundilactobacillus paracollinoides</name>
    <dbReference type="NCBI Taxonomy" id="240427"/>
    <lineage>
        <taxon>Bacteria</taxon>
        <taxon>Bacillati</taxon>
        <taxon>Bacillota</taxon>
        <taxon>Bacilli</taxon>
        <taxon>Lactobacillales</taxon>
        <taxon>Lactobacillaceae</taxon>
        <taxon>Secundilactobacillus</taxon>
    </lineage>
</organism>
<dbReference type="KEGG" id="lpd:AYR62_08875"/>
<accession>A0A1B2IZC0</accession>
<evidence type="ECO:0000313" key="4">
    <source>
        <dbReference type="Proteomes" id="UP000093267"/>
    </source>
</evidence>
<evidence type="ECO:0000313" key="3">
    <source>
        <dbReference type="EMBL" id="ANZ67358.1"/>
    </source>
</evidence>
<feature type="region of interest" description="Disordered" evidence="1">
    <location>
        <begin position="71"/>
        <end position="94"/>
    </location>
</feature>
<keyword evidence="2" id="KW-0812">Transmembrane</keyword>
<evidence type="ECO:0000256" key="2">
    <source>
        <dbReference type="SAM" id="Phobius"/>
    </source>
</evidence>
<dbReference type="STRING" id="240427.AYR62_08875"/>
<evidence type="ECO:0000256" key="1">
    <source>
        <dbReference type="SAM" id="MobiDB-lite"/>
    </source>
</evidence>
<feature type="compositionally biased region" description="Basic and acidic residues" evidence="1">
    <location>
        <begin position="71"/>
        <end position="81"/>
    </location>
</feature>
<proteinExistence type="predicted"/>
<name>A0A1B2IZC0_9LACO</name>
<gene>
    <name evidence="3" type="ORF">AYR63_09500</name>
</gene>
<dbReference type="Proteomes" id="UP000093267">
    <property type="component" value="Chromosome"/>
</dbReference>
<dbReference type="EMBL" id="CP014924">
    <property type="protein sequence ID" value="ANZ67358.1"/>
    <property type="molecule type" value="Genomic_DNA"/>
</dbReference>
<feature type="transmembrane region" description="Helical" evidence="2">
    <location>
        <begin position="12"/>
        <end position="30"/>
    </location>
</feature>